<keyword evidence="1 3" id="KW-0378">Hydrolase</keyword>
<dbReference type="InterPro" id="IPR050266">
    <property type="entry name" value="AB_hydrolase_sf"/>
</dbReference>
<sequence>MREVSKLSYLDIGEGNPILLLHGFCGNKEYWQEIVPLLQSHRRVIAVDLSGHGDSRIVDGEYTIEGYAEEIYQLIEQLSLSKVYLIGHSLGGYITLAFAETYPEKLAGIAIVHSTAFPDDEKGKAGRDASIQKINNEGIAAFVDGLIPKLFAEDDHVGIQIAKEIGYKTNPKGAIFALNAMRDRPDRNHVLKNIDLPILLVAGEKDRVISPEKTFSVSTPYTQELLLKNSGHMGMLEDPVKLASELISFTE</sequence>
<dbReference type="STRING" id="1679170.AC625_14515"/>
<dbReference type="Pfam" id="PF00561">
    <property type="entry name" value="Abhydrolase_1"/>
    <property type="match status" value="1"/>
</dbReference>
<dbReference type="Gene3D" id="3.40.50.1820">
    <property type="entry name" value="alpha/beta hydrolase"/>
    <property type="match status" value="1"/>
</dbReference>
<dbReference type="EMBL" id="LFZW01000001">
    <property type="protein sequence ID" value="KMY50569.1"/>
    <property type="molecule type" value="Genomic_DNA"/>
</dbReference>
<dbReference type="OrthoDB" id="252464at2"/>
<dbReference type="PATRIC" id="fig|1679170.3.peg.3312"/>
<evidence type="ECO:0000313" key="4">
    <source>
        <dbReference type="Proteomes" id="UP000037146"/>
    </source>
</evidence>
<accession>A0A0K9GV52</accession>
<evidence type="ECO:0000313" key="3">
    <source>
        <dbReference type="EMBL" id="KMY50569.1"/>
    </source>
</evidence>
<name>A0A0K9GV52_9BACI</name>
<dbReference type="Proteomes" id="UP000037146">
    <property type="component" value="Unassembled WGS sequence"/>
</dbReference>
<dbReference type="InterPro" id="IPR000073">
    <property type="entry name" value="AB_hydrolase_1"/>
</dbReference>
<dbReference type="GO" id="GO:0016787">
    <property type="term" value="F:hydrolase activity"/>
    <property type="evidence" value="ECO:0007669"/>
    <property type="project" value="UniProtKB-KW"/>
</dbReference>
<dbReference type="PANTHER" id="PTHR43798">
    <property type="entry name" value="MONOACYLGLYCEROL LIPASE"/>
    <property type="match status" value="1"/>
</dbReference>
<dbReference type="RefSeq" id="WP_049681921.1">
    <property type="nucleotide sequence ID" value="NZ_LFZW01000001.1"/>
</dbReference>
<evidence type="ECO:0000259" key="2">
    <source>
        <dbReference type="Pfam" id="PF00561"/>
    </source>
</evidence>
<protein>
    <submittedName>
        <fullName evidence="3">Alpha/beta hydrolase</fullName>
    </submittedName>
</protein>
<dbReference type="GO" id="GO:0016020">
    <property type="term" value="C:membrane"/>
    <property type="evidence" value="ECO:0007669"/>
    <property type="project" value="TreeGrafter"/>
</dbReference>
<keyword evidence="4" id="KW-1185">Reference proteome</keyword>
<dbReference type="InterPro" id="IPR029058">
    <property type="entry name" value="AB_hydrolase_fold"/>
</dbReference>
<evidence type="ECO:0000256" key="1">
    <source>
        <dbReference type="ARBA" id="ARBA00022801"/>
    </source>
</evidence>
<organism evidence="3 4">
    <name type="scientific">Peribacillus loiseleuriae</name>
    <dbReference type="NCBI Taxonomy" id="1679170"/>
    <lineage>
        <taxon>Bacteria</taxon>
        <taxon>Bacillati</taxon>
        <taxon>Bacillota</taxon>
        <taxon>Bacilli</taxon>
        <taxon>Bacillales</taxon>
        <taxon>Bacillaceae</taxon>
        <taxon>Peribacillus</taxon>
    </lineage>
</organism>
<dbReference type="PRINTS" id="PR00111">
    <property type="entry name" value="ABHYDROLASE"/>
</dbReference>
<dbReference type="AlphaFoldDB" id="A0A0K9GV52"/>
<gene>
    <name evidence="3" type="ORF">AC625_14515</name>
</gene>
<dbReference type="SUPFAM" id="SSF53474">
    <property type="entry name" value="alpha/beta-Hydrolases"/>
    <property type="match status" value="1"/>
</dbReference>
<reference evidence="4" key="1">
    <citation type="submission" date="2015-07" db="EMBL/GenBank/DDBJ databases">
        <title>Genome sequencing project for genomic taxonomy and phylogenomics of Bacillus-like bacteria.</title>
        <authorList>
            <person name="Liu B."/>
            <person name="Wang J."/>
            <person name="Zhu Y."/>
            <person name="Liu G."/>
            <person name="Chen Q."/>
            <person name="Chen Z."/>
            <person name="Lan J."/>
            <person name="Che J."/>
            <person name="Ge C."/>
            <person name="Shi H."/>
            <person name="Pan Z."/>
            <person name="Liu X."/>
        </authorList>
    </citation>
    <scope>NUCLEOTIDE SEQUENCE [LARGE SCALE GENOMIC DNA]</scope>
    <source>
        <strain evidence="4">FJAT-27997</strain>
    </source>
</reference>
<dbReference type="PANTHER" id="PTHR43798:SF31">
    <property type="entry name" value="AB HYDROLASE SUPERFAMILY PROTEIN YCLE"/>
    <property type="match status" value="1"/>
</dbReference>
<proteinExistence type="predicted"/>
<comment type="caution">
    <text evidence="3">The sequence shown here is derived from an EMBL/GenBank/DDBJ whole genome shotgun (WGS) entry which is preliminary data.</text>
</comment>
<feature type="domain" description="AB hydrolase-1" evidence="2">
    <location>
        <begin position="16"/>
        <end position="115"/>
    </location>
</feature>